<dbReference type="EC" id="5.1.1.3" evidence="2 7"/>
<protein>
    <recommendedName>
        <fullName evidence="2 7">Glutamate racemase</fullName>
        <ecNumber evidence="2 7">5.1.1.3</ecNumber>
    </recommendedName>
</protein>
<gene>
    <name evidence="7" type="primary">murI</name>
    <name evidence="8" type="ORF">A3B85_02445</name>
</gene>
<dbReference type="PROSITE" id="PS00924">
    <property type="entry name" value="ASP_GLU_RACEMASE_2"/>
    <property type="match status" value="1"/>
</dbReference>
<comment type="similarity">
    <text evidence="7">Belongs to the aspartate/glutamate racemases family.</text>
</comment>
<evidence type="ECO:0000313" key="9">
    <source>
        <dbReference type="Proteomes" id="UP000178374"/>
    </source>
</evidence>
<dbReference type="EMBL" id="MFUA01000019">
    <property type="protein sequence ID" value="OGI76758.1"/>
    <property type="molecule type" value="Genomic_DNA"/>
</dbReference>
<evidence type="ECO:0000256" key="2">
    <source>
        <dbReference type="ARBA" id="ARBA00013090"/>
    </source>
</evidence>
<dbReference type="InterPro" id="IPR015942">
    <property type="entry name" value="Asp/Glu/hydantoin_racemase"/>
</dbReference>
<dbReference type="GO" id="GO:0008881">
    <property type="term" value="F:glutamate racemase activity"/>
    <property type="evidence" value="ECO:0007669"/>
    <property type="project" value="UniProtKB-UniRule"/>
</dbReference>
<feature type="binding site" evidence="7">
    <location>
        <begin position="72"/>
        <end position="73"/>
    </location>
    <ligand>
        <name>substrate</name>
    </ligand>
</feature>
<dbReference type="InterPro" id="IPR033134">
    <property type="entry name" value="Asp/Glu_racemase_AS_2"/>
</dbReference>
<dbReference type="GO" id="GO:0009252">
    <property type="term" value="P:peptidoglycan biosynthetic process"/>
    <property type="evidence" value="ECO:0007669"/>
    <property type="project" value="UniProtKB-UniRule"/>
</dbReference>
<dbReference type="PANTHER" id="PTHR21198:SF2">
    <property type="entry name" value="GLUTAMATE RACEMASE"/>
    <property type="match status" value="1"/>
</dbReference>
<comment type="function">
    <text evidence="7">Provides the (R)-glutamate required for cell wall biosynthesis.</text>
</comment>
<accession>A0A1F6W493</accession>
<dbReference type="InterPro" id="IPR001920">
    <property type="entry name" value="Asp/Glu_race"/>
</dbReference>
<dbReference type="Gene3D" id="3.40.50.1860">
    <property type="match status" value="2"/>
</dbReference>
<organism evidence="8 9">
    <name type="scientific">Candidatus Nomurabacteria bacterium RIFCSPHIGHO2_02_FULL_37_13</name>
    <dbReference type="NCBI Taxonomy" id="1801750"/>
    <lineage>
        <taxon>Bacteria</taxon>
        <taxon>Candidatus Nomuraibacteriota</taxon>
    </lineage>
</organism>
<keyword evidence="3 7" id="KW-0133">Cell shape</keyword>
<feature type="binding site" evidence="7">
    <location>
        <begin position="7"/>
        <end position="8"/>
    </location>
    <ligand>
        <name>substrate</name>
    </ligand>
</feature>
<evidence type="ECO:0000256" key="3">
    <source>
        <dbReference type="ARBA" id="ARBA00022960"/>
    </source>
</evidence>
<dbReference type="UniPathway" id="UPA00219"/>
<dbReference type="SUPFAM" id="SSF53681">
    <property type="entry name" value="Aspartate/glutamate racemase"/>
    <property type="match status" value="2"/>
</dbReference>
<feature type="active site" description="Proton donor/acceptor" evidence="7">
    <location>
        <position position="183"/>
    </location>
</feature>
<dbReference type="InterPro" id="IPR018187">
    <property type="entry name" value="Asp/Glu_racemase_AS_1"/>
</dbReference>
<comment type="pathway">
    <text evidence="7">Cell wall biogenesis; peptidoglycan biosynthesis.</text>
</comment>
<comment type="caution">
    <text evidence="8">The sequence shown here is derived from an EMBL/GenBank/DDBJ whole genome shotgun (WGS) entry which is preliminary data.</text>
</comment>
<dbReference type="FunFam" id="3.40.50.1860:FF:000001">
    <property type="entry name" value="Glutamate racemase"/>
    <property type="match status" value="1"/>
</dbReference>
<evidence type="ECO:0000256" key="5">
    <source>
        <dbReference type="ARBA" id="ARBA00023235"/>
    </source>
</evidence>
<dbReference type="STRING" id="1801750.A3B85_02445"/>
<feature type="active site" description="Proton donor/acceptor" evidence="7">
    <location>
        <position position="71"/>
    </location>
</feature>
<sequence length="265" mass="30270">MKIGIFDSGLGGLIIARAIKKSLPKYDYVYLGDTKRVPYGNKSSEAVFEFTCEAVDYLFRKKNCAIVIIACNTASAQALRAIQQKYLPKNFKDRRVLGVLIPAAEKASIYNRIGIIATKGTVASHTFPIEIKKLNKKSIIYQNPAPMLVPIIEEGNNKLIKPLLAKYLKPFMDKELDALVLGCTHYPIIKKEIKEYMPKKIKIISQDEIIPKKLKEYLQRHQEITKKLSRNESMKILVTDKNQNMDYLVKKWFGKNKVTTISQLF</sequence>
<evidence type="ECO:0000313" key="8">
    <source>
        <dbReference type="EMBL" id="OGI76758.1"/>
    </source>
</evidence>
<dbReference type="GO" id="GO:0071555">
    <property type="term" value="P:cell wall organization"/>
    <property type="evidence" value="ECO:0007669"/>
    <property type="project" value="UniProtKB-KW"/>
</dbReference>
<evidence type="ECO:0000256" key="1">
    <source>
        <dbReference type="ARBA" id="ARBA00001602"/>
    </source>
</evidence>
<dbReference type="AlphaFoldDB" id="A0A1F6W493"/>
<dbReference type="PROSITE" id="PS00923">
    <property type="entry name" value="ASP_GLU_RACEMASE_1"/>
    <property type="match status" value="1"/>
</dbReference>
<reference evidence="8 9" key="1">
    <citation type="journal article" date="2016" name="Nat. Commun.">
        <title>Thousands of microbial genomes shed light on interconnected biogeochemical processes in an aquifer system.</title>
        <authorList>
            <person name="Anantharaman K."/>
            <person name="Brown C.T."/>
            <person name="Hug L.A."/>
            <person name="Sharon I."/>
            <person name="Castelle C.J."/>
            <person name="Probst A.J."/>
            <person name="Thomas B.C."/>
            <person name="Singh A."/>
            <person name="Wilkins M.J."/>
            <person name="Karaoz U."/>
            <person name="Brodie E.L."/>
            <person name="Williams K.H."/>
            <person name="Hubbard S.S."/>
            <person name="Banfield J.F."/>
        </authorList>
    </citation>
    <scope>NUCLEOTIDE SEQUENCE [LARGE SCALE GENOMIC DNA]</scope>
</reference>
<keyword evidence="4 7" id="KW-0573">Peptidoglycan synthesis</keyword>
<comment type="catalytic activity">
    <reaction evidence="1 7">
        <text>L-glutamate = D-glutamate</text>
        <dbReference type="Rhea" id="RHEA:12813"/>
        <dbReference type="ChEBI" id="CHEBI:29985"/>
        <dbReference type="ChEBI" id="CHEBI:29986"/>
        <dbReference type="EC" id="5.1.1.3"/>
    </reaction>
</comment>
<dbReference type="NCBIfam" id="TIGR00067">
    <property type="entry name" value="glut_race"/>
    <property type="match status" value="1"/>
</dbReference>
<feature type="binding site" evidence="7">
    <location>
        <begin position="39"/>
        <end position="40"/>
    </location>
    <ligand>
        <name>substrate</name>
    </ligand>
</feature>
<dbReference type="Pfam" id="PF01177">
    <property type="entry name" value="Asp_Glu_race"/>
    <property type="match status" value="1"/>
</dbReference>
<proteinExistence type="inferred from homology"/>
<keyword evidence="6 7" id="KW-0961">Cell wall biogenesis/degradation</keyword>
<dbReference type="InterPro" id="IPR004391">
    <property type="entry name" value="Glu_race"/>
</dbReference>
<dbReference type="GO" id="GO:0008360">
    <property type="term" value="P:regulation of cell shape"/>
    <property type="evidence" value="ECO:0007669"/>
    <property type="project" value="UniProtKB-KW"/>
</dbReference>
<evidence type="ECO:0000256" key="7">
    <source>
        <dbReference type="HAMAP-Rule" id="MF_00258"/>
    </source>
</evidence>
<evidence type="ECO:0000256" key="4">
    <source>
        <dbReference type="ARBA" id="ARBA00022984"/>
    </source>
</evidence>
<keyword evidence="5 7" id="KW-0413">Isomerase</keyword>
<name>A0A1F6W493_9BACT</name>
<evidence type="ECO:0000256" key="6">
    <source>
        <dbReference type="ARBA" id="ARBA00023316"/>
    </source>
</evidence>
<dbReference type="Proteomes" id="UP000178374">
    <property type="component" value="Unassembled WGS sequence"/>
</dbReference>
<dbReference type="PANTHER" id="PTHR21198">
    <property type="entry name" value="GLUTAMATE RACEMASE"/>
    <property type="match status" value="1"/>
</dbReference>
<dbReference type="HAMAP" id="MF_00258">
    <property type="entry name" value="Glu_racemase"/>
    <property type="match status" value="1"/>
</dbReference>
<feature type="binding site" evidence="7">
    <location>
        <begin position="184"/>
        <end position="185"/>
    </location>
    <ligand>
        <name>substrate</name>
    </ligand>
</feature>